<dbReference type="AlphaFoldDB" id="U1N5I5"/>
<name>U1N5I5_9EURY</name>
<protein>
    <submittedName>
        <fullName evidence="6">Dihydroorotase related cyclic amidohydrolase</fullName>
    </submittedName>
</protein>
<dbReference type="SUPFAM" id="SSF51338">
    <property type="entry name" value="Composite domain of metallo-dependent hydrolases"/>
    <property type="match status" value="1"/>
</dbReference>
<dbReference type="InterPro" id="IPR006680">
    <property type="entry name" value="Amidohydro-rel"/>
</dbReference>
<dbReference type="SUPFAM" id="SSF51556">
    <property type="entry name" value="Metallo-dependent hydrolases"/>
    <property type="match status" value="1"/>
</dbReference>
<feature type="domain" description="Amidohydrolase-related" evidence="5">
    <location>
        <begin position="52"/>
        <end position="431"/>
    </location>
</feature>
<evidence type="ECO:0000256" key="1">
    <source>
        <dbReference type="ARBA" id="ARBA00001947"/>
    </source>
</evidence>
<accession>U1N5I5</accession>
<dbReference type="EMBL" id="KE356560">
    <property type="protein sequence ID" value="ERG91855.1"/>
    <property type="molecule type" value="Genomic_DNA"/>
</dbReference>
<dbReference type="Proteomes" id="UP000030649">
    <property type="component" value="Unassembled WGS sequence"/>
</dbReference>
<evidence type="ECO:0000256" key="4">
    <source>
        <dbReference type="ARBA" id="ARBA00022975"/>
    </source>
</evidence>
<gene>
    <name evidence="6" type="ORF">J07HQW1_01889</name>
</gene>
<keyword evidence="4" id="KW-0665">Pyrimidine biosynthesis</keyword>
<evidence type="ECO:0000313" key="7">
    <source>
        <dbReference type="Proteomes" id="UP000030649"/>
    </source>
</evidence>
<dbReference type="GO" id="GO:0005829">
    <property type="term" value="C:cytosol"/>
    <property type="evidence" value="ECO:0007669"/>
    <property type="project" value="TreeGrafter"/>
</dbReference>
<reference evidence="6 7" key="1">
    <citation type="journal article" date="2013" name="PLoS ONE">
        <title>Assembly-driven community genomics of a hypersaline microbial ecosystem.</title>
        <authorList>
            <person name="Podell S."/>
            <person name="Ugalde J.A."/>
            <person name="Narasingarao P."/>
            <person name="Banfield J.F."/>
            <person name="Heidelberg K.B."/>
            <person name="Allen E.E."/>
        </authorList>
    </citation>
    <scope>NUCLEOTIDE SEQUENCE [LARGE SCALE GENOMIC DNA]</scope>
    <source>
        <strain evidence="7">J07HQW1</strain>
    </source>
</reference>
<keyword evidence="3 6" id="KW-0378">Hydrolase</keyword>
<comment type="cofactor">
    <cofactor evidence="1">
        <name>Zn(2+)</name>
        <dbReference type="ChEBI" id="CHEBI:29105"/>
    </cofactor>
</comment>
<evidence type="ECO:0000256" key="3">
    <source>
        <dbReference type="ARBA" id="ARBA00022801"/>
    </source>
</evidence>
<dbReference type="Gene3D" id="3.20.20.140">
    <property type="entry name" value="Metal-dependent hydrolases"/>
    <property type="match status" value="1"/>
</dbReference>
<dbReference type="GO" id="GO:0006221">
    <property type="term" value="P:pyrimidine nucleotide biosynthetic process"/>
    <property type="evidence" value="ECO:0007669"/>
    <property type="project" value="UniProtKB-KW"/>
</dbReference>
<dbReference type="HOGENOM" id="CLU_015572_4_2_2"/>
<dbReference type="Gene3D" id="2.30.40.10">
    <property type="entry name" value="Urease, subunit C, domain 1"/>
    <property type="match status" value="1"/>
</dbReference>
<dbReference type="FunFam" id="3.20.20.140:FF:000174">
    <property type="entry name" value="Dihydropyrimidinase-related protein 2"/>
    <property type="match status" value="1"/>
</dbReference>
<evidence type="ECO:0000259" key="5">
    <source>
        <dbReference type="Pfam" id="PF01979"/>
    </source>
</evidence>
<evidence type="ECO:0000313" key="6">
    <source>
        <dbReference type="EMBL" id="ERG91855.1"/>
    </source>
</evidence>
<dbReference type="InterPro" id="IPR032466">
    <property type="entry name" value="Metal_Hydrolase"/>
</dbReference>
<evidence type="ECO:0000256" key="2">
    <source>
        <dbReference type="ARBA" id="ARBA00008829"/>
    </source>
</evidence>
<dbReference type="PANTHER" id="PTHR11647:SF1">
    <property type="entry name" value="COLLAPSIN RESPONSE MEDIATOR PROTEIN"/>
    <property type="match status" value="1"/>
</dbReference>
<dbReference type="GO" id="GO:0016812">
    <property type="term" value="F:hydrolase activity, acting on carbon-nitrogen (but not peptide) bonds, in cyclic amides"/>
    <property type="evidence" value="ECO:0007669"/>
    <property type="project" value="TreeGrafter"/>
</dbReference>
<dbReference type="InterPro" id="IPR050378">
    <property type="entry name" value="Metallo-dep_Hydrolases_sf"/>
</dbReference>
<comment type="similarity">
    <text evidence="2">Belongs to the metallo-dependent hydrolases superfamily. Hydantoinase/dihydropyrimidinase family.</text>
</comment>
<proteinExistence type="inferred from homology"/>
<dbReference type="InterPro" id="IPR011059">
    <property type="entry name" value="Metal-dep_hydrolase_composite"/>
</dbReference>
<sequence>MTVDLAVRNGTLVTAENTVDADLLINQGSIVGMVAHGAHVDTNTTVDASDRLVLPGVVDPHVHIEGPNTIDSYETGSRAAALGGVTSVITFAWQAWDELGPPWSRDRTLHDAVKRQFDAAASSLVDYSVHGTIARDDPAVLDEIKDLVDSGIVSFKMFTTYDFGLSNGFIERVFEEIEATDSVAVLHTEDDDICSTRKATMRDTGRGKPTAYPDSRPDHAEAMAADDAVRMAQTVGNKYYGIHTSCKAAAEVLAAAQTDKSQIRGETCVHYTTLDRSRYAEQGLLPMIAPPLRTPDDIEAMFKHLQSGTLDVVSTDHVAFTREDKRADNWWDSEYGANGLQRSLPVFHDEAVVQRELSYPDLVRLMCSNPARIFGLVDKGTLEPGTDADFVLFDPNATQTIDATDNASRADFSIYEEREVTGKVDATYLRGECIATDGVVVGESGYGKQLNRVPPNWGEYY</sequence>
<dbReference type="PANTHER" id="PTHR11647">
    <property type="entry name" value="HYDRANTOINASE/DIHYDROPYRIMIDINASE FAMILY MEMBER"/>
    <property type="match status" value="1"/>
</dbReference>
<dbReference type="Pfam" id="PF01979">
    <property type="entry name" value="Amidohydro_1"/>
    <property type="match status" value="1"/>
</dbReference>
<organism evidence="6 7">
    <name type="scientific">Haloquadratum walsbyi J07HQW1</name>
    <dbReference type="NCBI Taxonomy" id="1238424"/>
    <lineage>
        <taxon>Archaea</taxon>
        <taxon>Methanobacteriati</taxon>
        <taxon>Methanobacteriota</taxon>
        <taxon>Stenosarchaea group</taxon>
        <taxon>Halobacteria</taxon>
        <taxon>Halobacteriales</taxon>
        <taxon>Haloferacaceae</taxon>
        <taxon>Haloquadratum</taxon>
    </lineage>
</organism>
<dbReference type="STRING" id="1238424.J07HQW1_01889"/>